<dbReference type="GO" id="GO:0016994">
    <property type="term" value="F:precorrin-6A reductase activity"/>
    <property type="evidence" value="ECO:0007669"/>
    <property type="project" value="UniProtKB-EC"/>
</dbReference>
<evidence type="ECO:0000313" key="5">
    <source>
        <dbReference type="Proteomes" id="UP000617402"/>
    </source>
</evidence>
<sequence>MIWVVAGTKDARLLIEALLEKKLPVIASVVTEYGEQILREQFSGALHVQRGAMDLLSMETFVQNHNVNAVIDASHPYARVASENLIELSCKRGIPYLRYERPESALPAYEKLTLISDWSQTLLTLQEAPTGSRVFLATGSRALPKLVPPLLDKGLYPIVRILPDPQEIQRCLDLGLTPNQIIAMQGPFSYELNRAMFLQTGAQWLVTKESGTVGGADEKMSAALELGMGLIVLTRPALDYPALTQDVSTAVGWAAVRSVVPLARQTSGLF</sequence>
<dbReference type="Pfam" id="PF02571">
    <property type="entry name" value="CbiJ"/>
    <property type="match status" value="1"/>
</dbReference>
<dbReference type="PANTHER" id="PTHR36925:SF1">
    <property type="entry name" value="COBALT-PRECORRIN-6A REDUCTASE"/>
    <property type="match status" value="1"/>
</dbReference>
<organism evidence="4 5">
    <name type="scientific">Heliobacterium chlorum</name>
    <dbReference type="NCBI Taxonomy" id="2698"/>
    <lineage>
        <taxon>Bacteria</taxon>
        <taxon>Bacillati</taxon>
        <taxon>Bacillota</taxon>
        <taxon>Clostridia</taxon>
        <taxon>Eubacteriales</taxon>
        <taxon>Heliobacteriaceae</taxon>
        <taxon>Heliobacterium</taxon>
    </lineage>
</organism>
<dbReference type="PANTHER" id="PTHR36925">
    <property type="entry name" value="COBALT-PRECORRIN-6A REDUCTASE"/>
    <property type="match status" value="1"/>
</dbReference>
<reference evidence="4 5" key="1">
    <citation type="submission" date="2020-07" db="EMBL/GenBank/DDBJ databases">
        <title>Draft whole-genome sequence of Heliobacterium chlorum DSM 3682, type strain.</title>
        <authorList>
            <person name="Kyndt J.A."/>
            <person name="Meyer T.E."/>
            <person name="Imhoff J.F."/>
        </authorList>
    </citation>
    <scope>NUCLEOTIDE SEQUENCE [LARGE SCALE GENOMIC DNA]</scope>
    <source>
        <strain evidence="4 5">DSM 3682</strain>
    </source>
</reference>
<comment type="caution">
    <text evidence="4">The sequence shown here is derived from an EMBL/GenBank/DDBJ whole genome shotgun (WGS) entry which is preliminary data.</text>
</comment>
<dbReference type="NCBIfam" id="TIGR00715">
    <property type="entry name" value="precor6x_red"/>
    <property type="match status" value="1"/>
</dbReference>
<proteinExistence type="predicted"/>
<protein>
    <submittedName>
        <fullName evidence="4">Precorrin-6A reductase</fullName>
        <ecNumber evidence="4">1.3.1.54</ecNumber>
    </submittedName>
</protein>
<comment type="pathway">
    <text evidence="1">Cofactor biosynthesis; adenosylcobalamin biosynthesis.</text>
</comment>
<dbReference type="EC" id="1.3.1.54" evidence="4"/>
<dbReference type="EMBL" id="JACVHF010000018">
    <property type="protein sequence ID" value="MBC9785781.1"/>
    <property type="molecule type" value="Genomic_DNA"/>
</dbReference>
<dbReference type="PROSITE" id="PS51014">
    <property type="entry name" value="COBK_CBIJ"/>
    <property type="match status" value="1"/>
</dbReference>
<evidence type="ECO:0000256" key="1">
    <source>
        <dbReference type="ARBA" id="ARBA00004953"/>
    </source>
</evidence>
<dbReference type="Proteomes" id="UP000617402">
    <property type="component" value="Unassembled WGS sequence"/>
</dbReference>
<evidence type="ECO:0000256" key="2">
    <source>
        <dbReference type="ARBA" id="ARBA00022573"/>
    </source>
</evidence>
<keyword evidence="2" id="KW-0169">Cobalamin biosynthesis</keyword>
<dbReference type="RefSeq" id="WP_188041218.1">
    <property type="nucleotide sequence ID" value="NZ_JACVHF010000018.1"/>
</dbReference>
<dbReference type="InterPro" id="IPR003723">
    <property type="entry name" value="Precorrin-6x_reduct"/>
</dbReference>
<evidence type="ECO:0000313" key="4">
    <source>
        <dbReference type="EMBL" id="MBC9785781.1"/>
    </source>
</evidence>
<keyword evidence="5" id="KW-1185">Reference proteome</keyword>
<accession>A0ABR7T867</accession>
<keyword evidence="3 4" id="KW-0560">Oxidoreductase</keyword>
<evidence type="ECO:0000256" key="3">
    <source>
        <dbReference type="ARBA" id="ARBA00023002"/>
    </source>
</evidence>
<name>A0ABR7T867_HELCL</name>
<gene>
    <name evidence="4" type="primary">cobK</name>
    <name evidence="4" type="ORF">H1S01_14945</name>
</gene>